<feature type="compositionally biased region" description="Low complexity" evidence="5">
    <location>
        <begin position="1"/>
        <end position="15"/>
    </location>
</feature>
<dbReference type="InterPro" id="IPR049943">
    <property type="entry name" value="Ser_HO-MeTrfase-like"/>
</dbReference>
<evidence type="ECO:0000256" key="1">
    <source>
        <dbReference type="ARBA" id="ARBA00001933"/>
    </source>
</evidence>
<dbReference type="InterPro" id="IPR039429">
    <property type="entry name" value="SHMT-like_dom"/>
</dbReference>
<dbReference type="PANTHER" id="PTHR11680">
    <property type="entry name" value="SERINE HYDROXYMETHYLTRANSFERASE"/>
    <property type="match status" value="1"/>
</dbReference>
<organism evidence="7 8">
    <name type="scientific">Ilumatobacter fluminis</name>
    <dbReference type="NCBI Taxonomy" id="467091"/>
    <lineage>
        <taxon>Bacteria</taxon>
        <taxon>Bacillati</taxon>
        <taxon>Actinomycetota</taxon>
        <taxon>Acidimicrobiia</taxon>
        <taxon>Acidimicrobiales</taxon>
        <taxon>Ilumatobacteraceae</taxon>
        <taxon>Ilumatobacter</taxon>
    </lineage>
</organism>
<dbReference type="InterPro" id="IPR015422">
    <property type="entry name" value="PyrdxlP-dep_Trfase_small"/>
</dbReference>
<dbReference type="GO" id="GO:0005737">
    <property type="term" value="C:cytoplasm"/>
    <property type="evidence" value="ECO:0007669"/>
    <property type="project" value="TreeGrafter"/>
</dbReference>
<gene>
    <name evidence="7" type="ORF">BDK89_4093</name>
</gene>
<dbReference type="RefSeq" id="WP_133870684.1">
    <property type="nucleotide sequence ID" value="NZ_SOAU01000001.1"/>
</dbReference>
<dbReference type="EMBL" id="SOAU01000001">
    <property type="protein sequence ID" value="TDT18472.1"/>
    <property type="molecule type" value="Genomic_DNA"/>
</dbReference>
<keyword evidence="7" id="KW-0489">Methyltransferase</keyword>
<evidence type="ECO:0000256" key="2">
    <source>
        <dbReference type="ARBA" id="ARBA00006376"/>
    </source>
</evidence>
<feature type="modified residue" description="N6-(pyridoxal phosphate)lysine" evidence="4">
    <location>
        <position position="266"/>
    </location>
</feature>
<comment type="similarity">
    <text evidence="2">Belongs to the SHMT family.</text>
</comment>
<evidence type="ECO:0000256" key="4">
    <source>
        <dbReference type="PIRSR" id="PIRSR000412-50"/>
    </source>
</evidence>
<keyword evidence="3 4" id="KW-0663">Pyridoxal phosphate</keyword>
<protein>
    <submittedName>
        <fullName evidence="7">Glycine hydroxymethyltransferase</fullName>
    </submittedName>
</protein>
<dbReference type="InterPro" id="IPR015421">
    <property type="entry name" value="PyrdxlP-dep_Trfase_major"/>
</dbReference>
<dbReference type="Pfam" id="PF00464">
    <property type="entry name" value="SHMT"/>
    <property type="match status" value="1"/>
</dbReference>
<dbReference type="PANTHER" id="PTHR11680:SF35">
    <property type="entry name" value="SERINE HYDROXYMETHYLTRANSFERASE 1"/>
    <property type="match status" value="1"/>
</dbReference>
<comment type="caution">
    <text evidence="7">The sequence shown here is derived from an EMBL/GenBank/DDBJ whole genome shotgun (WGS) entry which is preliminary data.</text>
</comment>
<dbReference type="InterPro" id="IPR001085">
    <property type="entry name" value="Ser_HO-MeTrfase"/>
</dbReference>
<evidence type="ECO:0000313" key="7">
    <source>
        <dbReference type="EMBL" id="TDT18472.1"/>
    </source>
</evidence>
<dbReference type="AlphaFoldDB" id="A0A4R7I477"/>
<reference evidence="7 8" key="1">
    <citation type="submission" date="2019-03" db="EMBL/GenBank/DDBJ databases">
        <title>Sequencing the genomes of 1000 actinobacteria strains.</title>
        <authorList>
            <person name="Klenk H.-P."/>
        </authorList>
    </citation>
    <scope>NUCLEOTIDE SEQUENCE [LARGE SCALE GENOMIC DNA]</scope>
    <source>
        <strain evidence="7 8">DSM 18936</strain>
    </source>
</reference>
<dbReference type="OrthoDB" id="9803871at2"/>
<dbReference type="GO" id="GO:0035999">
    <property type="term" value="P:tetrahydrofolate interconversion"/>
    <property type="evidence" value="ECO:0007669"/>
    <property type="project" value="InterPro"/>
</dbReference>
<evidence type="ECO:0000259" key="6">
    <source>
        <dbReference type="Pfam" id="PF00464"/>
    </source>
</evidence>
<dbReference type="GO" id="GO:0004372">
    <property type="term" value="F:glycine hydroxymethyltransferase activity"/>
    <property type="evidence" value="ECO:0007669"/>
    <property type="project" value="InterPro"/>
</dbReference>
<keyword evidence="7" id="KW-0808">Transferase</keyword>
<feature type="region of interest" description="Disordered" evidence="5">
    <location>
        <begin position="1"/>
        <end position="24"/>
    </location>
</feature>
<name>A0A4R7I477_9ACTN</name>
<dbReference type="SUPFAM" id="SSF53383">
    <property type="entry name" value="PLP-dependent transferases"/>
    <property type="match status" value="1"/>
</dbReference>
<sequence>MSVTTSAAASPTDTSPGDRGWLSAPAVAREREILDRLDLTDRGTVDRRIHDLVDRNSEIHDRECINLNPASNVMNPRAEALLATGLTTRASLGHPGDKYETGLEAIEEIEVVAAAAARELFGARHAEVRVGSGALANLYAFMATCDPGATIITPPPSIGGHVTHHTAGAAGLYGLDTHHCPVDAGAFTLDLDALDELAGSVKPALITIGTSLNLLPHPVREIREIADRHGALVLFDAAHACGMIAGGVWPNPLDEGAHLMTMSTYKSLGGPAGGLVLTNDDALAARIDAIAYPGLTANFDVAKTAALGITLLDWLECGSDYATTMRDNAVALAAELAERGLPVWTTDGGHTRSHQLAVDATSWGGGHPAALRLREGNLLACAIGLPGLEPGAGLRLGTPEATRIGMRPDDMPELAGLITGALAGDDVSGASSAMRRRFPDVHFVRGVA</sequence>
<evidence type="ECO:0000313" key="8">
    <source>
        <dbReference type="Proteomes" id="UP000294558"/>
    </source>
</evidence>
<comment type="cofactor">
    <cofactor evidence="1 4">
        <name>pyridoxal 5'-phosphate</name>
        <dbReference type="ChEBI" id="CHEBI:597326"/>
    </cofactor>
</comment>
<evidence type="ECO:0000256" key="5">
    <source>
        <dbReference type="SAM" id="MobiDB-lite"/>
    </source>
</evidence>
<evidence type="ECO:0000256" key="3">
    <source>
        <dbReference type="ARBA" id="ARBA00022898"/>
    </source>
</evidence>
<accession>A0A4R7I477</accession>
<dbReference type="GO" id="GO:0030170">
    <property type="term" value="F:pyridoxal phosphate binding"/>
    <property type="evidence" value="ECO:0007669"/>
    <property type="project" value="InterPro"/>
</dbReference>
<dbReference type="GO" id="GO:0019264">
    <property type="term" value="P:glycine biosynthetic process from serine"/>
    <property type="evidence" value="ECO:0007669"/>
    <property type="project" value="InterPro"/>
</dbReference>
<proteinExistence type="inferred from homology"/>
<dbReference type="Proteomes" id="UP000294558">
    <property type="component" value="Unassembled WGS sequence"/>
</dbReference>
<keyword evidence="8" id="KW-1185">Reference proteome</keyword>
<feature type="domain" description="Serine hydroxymethyltransferase-like" evidence="6">
    <location>
        <begin position="45"/>
        <end position="418"/>
    </location>
</feature>
<dbReference type="Gene3D" id="3.40.640.10">
    <property type="entry name" value="Type I PLP-dependent aspartate aminotransferase-like (Major domain)"/>
    <property type="match status" value="1"/>
</dbReference>
<dbReference type="InterPro" id="IPR015424">
    <property type="entry name" value="PyrdxlP-dep_Trfase"/>
</dbReference>
<dbReference type="GO" id="GO:0008168">
    <property type="term" value="F:methyltransferase activity"/>
    <property type="evidence" value="ECO:0007669"/>
    <property type="project" value="UniProtKB-KW"/>
</dbReference>
<dbReference type="Gene3D" id="3.90.1150.10">
    <property type="entry name" value="Aspartate Aminotransferase, domain 1"/>
    <property type="match status" value="1"/>
</dbReference>
<dbReference type="GO" id="GO:0032259">
    <property type="term" value="P:methylation"/>
    <property type="evidence" value="ECO:0007669"/>
    <property type="project" value="UniProtKB-KW"/>
</dbReference>
<dbReference type="PIRSF" id="PIRSF000412">
    <property type="entry name" value="SHMT"/>
    <property type="match status" value="1"/>
</dbReference>